<dbReference type="AlphaFoldDB" id="A0A2M8IUR9"/>
<protein>
    <recommendedName>
        <fullName evidence="5">Periplasmic heavy metal sensor</fullName>
    </recommendedName>
</protein>
<keyword evidence="2" id="KW-0812">Transmembrane</keyword>
<reference evidence="3 4" key="1">
    <citation type="journal article" date="2018" name="Int. J. Syst. Evol. Microbiol.">
        <title>Pseudooceanicola lipolyticus sp. nov., a marine alphaproteobacterium, reclassification of Oceanicola flagellatus as Pseudooceanicola flagellatus comb. nov. and emended description of the genus Pseudooceanicola.</title>
        <authorList>
            <person name="Huang M.-M."/>
            <person name="Guo L.-L."/>
            <person name="Wu Y.-H."/>
            <person name="Lai Q.-L."/>
            <person name="Shao Z.-Z."/>
            <person name="Wang C.-S."/>
            <person name="Wu M."/>
            <person name="Xu X.-W."/>
        </authorList>
    </citation>
    <scope>NUCLEOTIDE SEQUENCE [LARGE SCALE GENOMIC DNA]</scope>
    <source>
        <strain evidence="3 4">157</strain>
    </source>
</reference>
<accession>A0A2M8IUR9</accession>
<dbReference type="InterPro" id="IPR025961">
    <property type="entry name" value="Metal_resist"/>
</dbReference>
<name>A0A2M8IUR9_9RHOB</name>
<evidence type="ECO:0000256" key="2">
    <source>
        <dbReference type="SAM" id="Phobius"/>
    </source>
</evidence>
<keyword evidence="4" id="KW-1185">Reference proteome</keyword>
<dbReference type="Pfam" id="PF13801">
    <property type="entry name" value="Metal_resist"/>
    <property type="match status" value="1"/>
</dbReference>
<feature type="region of interest" description="Disordered" evidence="1">
    <location>
        <begin position="65"/>
        <end position="84"/>
    </location>
</feature>
<dbReference type="Proteomes" id="UP000231553">
    <property type="component" value="Unassembled WGS sequence"/>
</dbReference>
<comment type="caution">
    <text evidence="3">The sequence shown here is derived from an EMBL/GenBank/DDBJ whole genome shotgun (WGS) entry which is preliminary data.</text>
</comment>
<sequence length="166" mass="18719">MMSISPEPKPTPRRVWPRVVLVVSLALNLLFVGLILGAVARHGGPDGRRGPPSIGAALYRALPQEDRKELRDESHSLRDHKQRAERDLAALQQVAATLRATPFDAQALSGMVNRDLDQRRGELAAMQAAWLKKIEQMSDAERRAYADRLLDGFTQREDGWFKRDRD</sequence>
<dbReference type="EMBL" id="PGTB01000210">
    <property type="protein sequence ID" value="PJE34259.1"/>
    <property type="molecule type" value="Genomic_DNA"/>
</dbReference>
<evidence type="ECO:0008006" key="5">
    <source>
        <dbReference type="Google" id="ProtNLM"/>
    </source>
</evidence>
<keyword evidence="2" id="KW-0472">Membrane</keyword>
<organism evidence="3 4">
    <name type="scientific">Pseudooceanicola lipolyticus</name>
    <dbReference type="NCBI Taxonomy" id="2029104"/>
    <lineage>
        <taxon>Bacteria</taxon>
        <taxon>Pseudomonadati</taxon>
        <taxon>Pseudomonadota</taxon>
        <taxon>Alphaproteobacteria</taxon>
        <taxon>Rhodobacterales</taxon>
        <taxon>Paracoccaceae</taxon>
        <taxon>Pseudooceanicola</taxon>
    </lineage>
</organism>
<evidence type="ECO:0000256" key="1">
    <source>
        <dbReference type="SAM" id="MobiDB-lite"/>
    </source>
</evidence>
<gene>
    <name evidence="3" type="ORF">CVM52_23205</name>
</gene>
<evidence type="ECO:0000313" key="3">
    <source>
        <dbReference type="EMBL" id="PJE34259.1"/>
    </source>
</evidence>
<feature type="transmembrane region" description="Helical" evidence="2">
    <location>
        <begin position="20"/>
        <end position="40"/>
    </location>
</feature>
<dbReference type="OrthoDB" id="7708236at2"/>
<evidence type="ECO:0000313" key="4">
    <source>
        <dbReference type="Proteomes" id="UP000231553"/>
    </source>
</evidence>
<keyword evidence="2" id="KW-1133">Transmembrane helix</keyword>
<proteinExistence type="predicted"/>